<reference evidence="2 3" key="2">
    <citation type="journal article" date="2017" name="Nature">
        <title>The Apostasia genome and the evolution of orchids.</title>
        <authorList>
            <person name="Zhang G.Q."/>
            <person name="Liu K.W."/>
            <person name="Li Z."/>
            <person name="Lohaus R."/>
            <person name="Hsiao Y.Y."/>
            <person name="Niu S.C."/>
            <person name="Wang J.Y."/>
            <person name="Lin Y.C."/>
            <person name="Xu Q."/>
            <person name="Chen L.J."/>
            <person name="Yoshida K."/>
            <person name="Fujiwara S."/>
            <person name="Wang Z.W."/>
            <person name="Zhang Y.Q."/>
            <person name="Mitsuda N."/>
            <person name="Wang M."/>
            <person name="Liu G.H."/>
            <person name="Pecoraro L."/>
            <person name="Huang H.X."/>
            <person name="Xiao X.J."/>
            <person name="Lin M."/>
            <person name="Wu X.Y."/>
            <person name="Wu W.L."/>
            <person name="Chen Y.Y."/>
            <person name="Chang S.B."/>
            <person name="Sakamoto S."/>
            <person name="Ohme-Takagi M."/>
            <person name="Yagi M."/>
            <person name="Zeng S.J."/>
            <person name="Shen C.Y."/>
            <person name="Yeh C.M."/>
            <person name="Luo Y.B."/>
            <person name="Tsai W.C."/>
            <person name="Van de Peer Y."/>
            <person name="Liu Z.J."/>
        </authorList>
    </citation>
    <scope>NUCLEOTIDE SEQUENCE [LARGE SCALE GENOMIC DNA]</scope>
    <source>
        <tissue evidence="2">The whole plant</tissue>
    </source>
</reference>
<proteinExistence type="predicted"/>
<feature type="transmembrane region" description="Helical" evidence="1">
    <location>
        <begin position="57"/>
        <end position="83"/>
    </location>
</feature>
<keyword evidence="1" id="KW-0472">Membrane</keyword>
<evidence type="ECO:0000256" key="1">
    <source>
        <dbReference type="SAM" id="Phobius"/>
    </source>
</evidence>
<keyword evidence="1" id="KW-1133">Transmembrane helix</keyword>
<organism evidence="2 3">
    <name type="scientific">Dendrobium catenatum</name>
    <dbReference type="NCBI Taxonomy" id="906689"/>
    <lineage>
        <taxon>Eukaryota</taxon>
        <taxon>Viridiplantae</taxon>
        <taxon>Streptophyta</taxon>
        <taxon>Embryophyta</taxon>
        <taxon>Tracheophyta</taxon>
        <taxon>Spermatophyta</taxon>
        <taxon>Magnoliopsida</taxon>
        <taxon>Liliopsida</taxon>
        <taxon>Asparagales</taxon>
        <taxon>Orchidaceae</taxon>
        <taxon>Epidendroideae</taxon>
        <taxon>Malaxideae</taxon>
        <taxon>Dendrobiinae</taxon>
        <taxon>Dendrobium</taxon>
    </lineage>
</organism>
<feature type="transmembrane region" description="Helical" evidence="1">
    <location>
        <begin position="12"/>
        <end position="37"/>
    </location>
</feature>
<sequence>MVTSKKLNLKICLFFPLTVKCMVMVLMNVLGCILIFVKLKLCPYNLNKMMDLLSRMFVFLLLRLKDIILSLVMLLYLCLLTLPPFKPNPFIPIRIVPLWMLLLVCRLMLLVHWPIVLMILTTQTTKSQLTLSLSLSLNIANFELLVMDCLLNTKKSSNIDVSLCYVHGQEDVFRNESNNIGA</sequence>
<keyword evidence="3" id="KW-1185">Reference proteome</keyword>
<evidence type="ECO:0000313" key="3">
    <source>
        <dbReference type="Proteomes" id="UP000233837"/>
    </source>
</evidence>
<accession>A0A2I0V894</accession>
<evidence type="ECO:0000313" key="2">
    <source>
        <dbReference type="EMBL" id="PKU59629.1"/>
    </source>
</evidence>
<keyword evidence="1" id="KW-0812">Transmembrane</keyword>
<gene>
    <name evidence="2" type="ORF">MA16_Dca027532</name>
</gene>
<feature type="transmembrane region" description="Helical" evidence="1">
    <location>
        <begin position="95"/>
        <end position="119"/>
    </location>
</feature>
<name>A0A2I0V894_9ASPA</name>
<dbReference type="EMBL" id="KZ505403">
    <property type="protein sequence ID" value="PKU59629.1"/>
    <property type="molecule type" value="Genomic_DNA"/>
</dbReference>
<dbReference type="AlphaFoldDB" id="A0A2I0V894"/>
<dbReference type="Proteomes" id="UP000233837">
    <property type="component" value="Unassembled WGS sequence"/>
</dbReference>
<protein>
    <submittedName>
        <fullName evidence="2">Uncharacterized protein</fullName>
    </submittedName>
</protein>
<reference evidence="2 3" key="1">
    <citation type="journal article" date="2016" name="Sci. Rep.">
        <title>The Dendrobium catenatum Lindl. genome sequence provides insights into polysaccharide synthase, floral development and adaptive evolution.</title>
        <authorList>
            <person name="Zhang G.Q."/>
            <person name="Xu Q."/>
            <person name="Bian C."/>
            <person name="Tsai W.C."/>
            <person name="Yeh C.M."/>
            <person name="Liu K.W."/>
            <person name="Yoshida K."/>
            <person name="Zhang L.S."/>
            <person name="Chang S.B."/>
            <person name="Chen F."/>
            <person name="Shi Y."/>
            <person name="Su Y.Y."/>
            <person name="Zhang Y.Q."/>
            <person name="Chen L.J."/>
            <person name="Yin Y."/>
            <person name="Lin M."/>
            <person name="Huang H."/>
            <person name="Deng H."/>
            <person name="Wang Z.W."/>
            <person name="Zhu S.L."/>
            <person name="Zhao X."/>
            <person name="Deng C."/>
            <person name="Niu S.C."/>
            <person name="Huang J."/>
            <person name="Wang M."/>
            <person name="Liu G.H."/>
            <person name="Yang H.J."/>
            <person name="Xiao X.J."/>
            <person name="Hsiao Y.Y."/>
            <person name="Wu W.L."/>
            <person name="Chen Y.Y."/>
            <person name="Mitsuda N."/>
            <person name="Ohme-Takagi M."/>
            <person name="Luo Y.B."/>
            <person name="Van de Peer Y."/>
            <person name="Liu Z.J."/>
        </authorList>
    </citation>
    <scope>NUCLEOTIDE SEQUENCE [LARGE SCALE GENOMIC DNA]</scope>
    <source>
        <tissue evidence="2">The whole plant</tissue>
    </source>
</reference>